<evidence type="ECO:0000313" key="3">
    <source>
        <dbReference type="Proteomes" id="UP000005408"/>
    </source>
</evidence>
<keyword evidence="1" id="KW-0472">Membrane</keyword>
<feature type="transmembrane region" description="Helical" evidence="1">
    <location>
        <begin position="99"/>
        <end position="122"/>
    </location>
</feature>
<sequence>MHKDDENDFIDMMETNFKKFIRQVRSIQICDCAVVHLKVTEASSPAGNKVGLSDDRSNSKCVNVEQDPGPQARKGLDFPTLSPDSEQNCKSYAVSCTGGIVGAVVGGTVFGSVITMIVFLCFRRAFLSPKTRNSDCKPRSDENLQESLPPVDETVYNEINDQAVIKIQPMRRPESAHVSTREETYSHLHESEKEDMNESYDHARPVRFACVGEDGYRVLTRVGNNNREVQTTATYDVPSKIQNDNYFIIEPQ</sequence>
<name>A0A8W8LZH7_MAGGI</name>
<dbReference type="EnsemblMetazoa" id="G30309.1">
    <property type="protein sequence ID" value="G30309.1:cds"/>
    <property type="gene ID" value="G30309"/>
</dbReference>
<evidence type="ECO:0000256" key="1">
    <source>
        <dbReference type="SAM" id="Phobius"/>
    </source>
</evidence>
<proteinExistence type="predicted"/>
<keyword evidence="3" id="KW-1185">Reference proteome</keyword>
<protein>
    <submittedName>
        <fullName evidence="2">Uncharacterized protein</fullName>
    </submittedName>
</protein>
<evidence type="ECO:0000313" key="2">
    <source>
        <dbReference type="EnsemblMetazoa" id="G30309.1:cds"/>
    </source>
</evidence>
<reference evidence="2" key="1">
    <citation type="submission" date="2022-08" db="UniProtKB">
        <authorList>
            <consortium name="EnsemblMetazoa"/>
        </authorList>
    </citation>
    <scope>IDENTIFICATION</scope>
    <source>
        <strain evidence="2">05x7-T-G4-1.051#20</strain>
    </source>
</reference>
<keyword evidence="1" id="KW-1133">Transmembrane helix</keyword>
<keyword evidence="1" id="KW-0812">Transmembrane</keyword>
<accession>A0A8W8LZH7</accession>
<dbReference type="Proteomes" id="UP000005408">
    <property type="component" value="Unassembled WGS sequence"/>
</dbReference>
<dbReference type="AlphaFoldDB" id="A0A8W8LZH7"/>
<organism evidence="2 3">
    <name type="scientific">Magallana gigas</name>
    <name type="common">Pacific oyster</name>
    <name type="synonym">Crassostrea gigas</name>
    <dbReference type="NCBI Taxonomy" id="29159"/>
    <lineage>
        <taxon>Eukaryota</taxon>
        <taxon>Metazoa</taxon>
        <taxon>Spiralia</taxon>
        <taxon>Lophotrochozoa</taxon>
        <taxon>Mollusca</taxon>
        <taxon>Bivalvia</taxon>
        <taxon>Autobranchia</taxon>
        <taxon>Pteriomorphia</taxon>
        <taxon>Ostreida</taxon>
        <taxon>Ostreoidea</taxon>
        <taxon>Ostreidae</taxon>
        <taxon>Magallana</taxon>
    </lineage>
</organism>